<dbReference type="GO" id="GO:0030170">
    <property type="term" value="F:pyridoxal phosphate binding"/>
    <property type="evidence" value="ECO:0007669"/>
    <property type="project" value="TreeGrafter"/>
</dbReference>
<name>A0A0D6L5I4_9BILA</name>
<dbReference type="Pfam" id="PF01041">
    <property type="entry name" value="DegT_DnrJ_EryC1"/>
    <property type="match status" value="1"/>
</dbReference>
<evidence type="ECO:0000259" key="3">
    <source>
        <dbReference type="Pfam" id="PF01364"/>
    </source>
</evidence>
<feature type="domain" description="Gingipain" evidence="3">
    <location>
        <begin position="39"/>
        <end position="92"/>
    </location>
</feature>
<dbReference type="PANTHER" id="PTHR30244">
    <property type="entry name" value="TRANSAMINASE"/>
    <property type="match status" value="1"/>
</dbReference>
<dbReference type="NCBIfam" id="NF033707">
    <property type="entry name" value="T9SS_sortase"/>
    <property type="match status" value="1"/>
</dbReference>
<dbReference type="InterPro" id="IPR015424">
    <property type="entry name" value="PyrdxlP-dep_Trfase"/>
</dbReference>
<dbReference type="GO" id="GO:0000271">
    <property type="term" value="P:polysaccharide biosynthetic process"/>
    <property type="evidence" value="ECO:0007669"/>
    <property type="project" value="TreeGrafter"/>
</dbReference>
<dbReference type="Proteomes" id="UP000054495">
    <property type="component" value="Unassembled WGS sequence"/>
</dbReference>
<dbReference type="InterPro" id="IPR000653">
    <property type="entry name" value="DegT/StrS_aminotransferase"/>
</dbReference>
<dbReference type="InterPro" id="IPR015421">
    <property type="entry name" value="PyrdxlP-dep_Trfase_major"/>
</dbReference>
<gene>
    <name evidence="5" type="ORF">ANCCEY_15043</name>
</gene>
<sequence length="861" mass="95251">MPTDNLTEYVASNNQQFFTPSFVEKVNNQNLHALEQADYLIITPPGFISHANRLADLHRSNNGLTVHVINVNEIYNEFSSGAMDAGAIRRNVFQRNANHSPRTFGEIIMQTKIGTSSSSTDKMAFTLIGDPALKIALPQYKIVIDSINGVNPQLATDTIQALSKVKVKAHIEDFQGNVLTNFNGVATPSLYDKPKQLKTLGQKPGPSSNHANVNDFELQKNIIYRGQSTVTNGHFSFEFIVPKDINYSYGNGKFSLYADNKNVDAAGEEQRIIVGGVNPQGLDDDIGPEINMFLNNENFVNGGITDEVPFLIAKLKDENGINTVGNGIGHDITIVIDEKTSNPIVLNEYFKNDLDSYQSGELRYQLTKLAPGRHTLTLKVWDVNNNSSQETIEFIVQEKSELSLDHVLNYPNPFTTNTEFYFEHNQCCTELEAQIQIFTVSGRLVKTINKSIYTQGYRSEGIHWDGKDDFGDDLARGVYVYRLKNTLFRITTIVLGLTTLDAAAQVGVSEKDMQKLSLNTITTALPFMSITPDSRAGGMGEAGTALSGSSTSLYWNTSMLIFAEEKSEISVSYTPWLRNLTNDMHLSYVSGYYKFGRHAVGGALRFFSLGEITYTDQNGGFIRNDKPNEFELTAGYAFKLSDRLSVGVNGKFAYSNLTGGYVVEGVDSKAAIAGAADVSFTYFNDQSKIGNINVDKDTFCIDTSKIEAAITSKTKAIVPVHLYGQAADMDAIMEIAQKHNLFVVEDNAQAIGCDYIHNDGSVSKTGTIGTIGCTSFFPSKNLGCYGDGGALFTNDDELASKIRMIANHGQSKRYYHDVVGCNSRLDSIQAAVLRIKLRRLDEYNSKRRAVADYYDRFFFRL</sequence>
<dbReference type="InterPro" id="IPR029031">
    <property type="entry name" value="Gingipain_N_sf"/>
</dbReference>
<keyword evidence="2" id="KW-0663">Pyridoxal phosphate</keyword>
<proteinExistence type="predicted"/>
<keyword evidence="5" id="KW-0808">Transferase</keyword>
<dbReference type="InterPro" id="IPR045741">
    <property type="entry name" value="PorV"/>
</dbReference>
<dbReference type="Gene3D" id="3.40.50.10390">
    <property type="entry name" value="Gingipain r, domain 1"/>
    <property type="match status" value="1"/>
</dbReference>
<feature type="domain" description="Type IX secretion system protein PorV" evidence="4">
    <location>
        <begin position="519"/>
        <end position="685"/>
    </location>
</feature>
<dbReference type="SUPFAM" id="SSF53383">
    <property type="entry name" value="PLP-dependent transferases"/>
    <property type="match status" value="1"/>
</dbReference>
<evidence type="ECO:0000256" key="2">
    <source>
        <dbReference type="ARBA" id="ARBA00022898"/>
    </source>
</evidence>
<dbReference type="PANTHER" id="PTHR30244:SF36">
    <property type="entry name" value="3-OXO-GLUCOSE-6-PHOSPHATE:GLUTAMATE AMINOTRANSFERASE"/>
    <property type="match status" value="1"/>
</dbReference>
<dbReference type="Gene3D" id="3.40.640.10">
    <property type="entry name" value="Type I PLP-dependent aspartate aminotransferase-like (Major domain)"/>
    <property type="match status" value="1"/>
</dbReference>
<dbReference type="EMBL" id="KE126908">
    <property type="protein sequence ID" value="EPB65878.1"/>
    <property type="molecule type" value="Genomic_DNA"/>
</dbReference>
<dbReference type="GO" id="GO:0008483">
    <property type="term" value="F:transaminase activity"/>
    <property type="evidence" value="ECO:0007669"/>
    <property type="project" value="UniProtKB-KW"/>
</dbReference>
<dbReference type="Gene3D" id="2.60.40.4070">
    <property type="match status" value="1"/>
</dbReference>
<evidence type="ECO:0000256" key="1">
    <source>
        <dbReference type="ARBA" id="ARBA00022729"/>
    </source>
</evidence>
<accession>A0A0D6L5I4</accession>
<evidence type="ECO:0000259" key="4">
    <source>
        <dbReference type="Pfam" id="PF19572"/>
    </source>
</evidence>
<dbReference type="AlphaFoldDB" id="A0A0D6L5I4"/>
<reference evidence="5 6" key="1">
    <citation type="submission" date="2013-05" db="EMBL/GenBank/DDBJ databases">
        <title>Draft genome of the parasitic nematode Anyclostoma ceylanicum.</title>
        <authorList>
            <person name="Mitreva M."/>
        </authorList>
    </citation>
    <scope>NUCLEOTIDE SEQUENCE [LARGE SCALE GENOMIC DNA]</scope>
</reference>
<evidence type="ECO:0000313" key="5">
    <source>
        <dbReference type="EMBL" id="EPB65878.1"/>
    </source>
</evidence>
<dbReference type="Pfam" id="PF19572">
    <property type="entry name" value="PorV"/>
    <property type="match status" value="1"/>
</dbReference>
<dbReference type="NCBIfam" id="NF033709">
    <property type="entry name" value="PorV_fam"/>
    <property type="match status" value="1"/>
</dbReference>
<dbReference type="SUPFAM" id="SSF52129">
    <property type="entry name" value="Caspase-like"/>
    <property type="match status" value="1"/>
</dbReference>
<dbReference type="GO" id="GO:0008234">
    <property type="term" value="F:cysteine-type peptidase activity"/>
    <property type="evidence" value="ECO:0007669"/>
    <property type="project" value="InterPro"/>
</dbReference>
<dbReference type="InterPro" id="IPR029030">
    <property type="entry name" value="Caspase-like_dom_sf"/>
</dbReference>
<keyword evidence="1" id="KW-0732">Signal</keyword>
<dbReference type="Pfam" id="PF01364">
    <property type="entry name" value="Peptidase_C25"/>
    <property type="match status" value="1"/>
</dbReference>
<evidence type="ECO:0000313" key="6">
    <source>
        <dbReference type="Proteomes" id="UP000054495"/>
    </source>
</evidence>
<organism evidence="5 6">
    <name type="scientific">Ancylostoma ceylanicum</name>
    <dbReference type="NCBI Taxonomy" id="53326"/>
    <lineage>
        <taxon>Eukaryota</taxon>
        <taxon>Metazoa</taxon>
        <taxon>Ecdysozoa</taxon>
        <taxon>Nematoda</taxon>
        <taxon>Chromadorea</taxon>
        <taxon>Rhabditida</taxon>
        <taxon>Rhabditina</taxon>
        <taxon>Rhabditomorpha</taxon>
        <taxon>Strongyloidea</taxon>
        <taxon>Ancylostomatidae</taxon>
        <taxon>Ancylostomatinae</taxon>
        <taxon>Ancylostoma</taxon>
    </lineage>
</organism>
<dbReference type="GO" id="GO:0006508">
    <property type="term" value="P:proteolysis"/>
    <property type="evidence" value="ECO:0007669"/>
    <property type="project" value="InterPro"/>
</dbReference>
<keyword evidence="6" id="KW-1185">Reference proteome</keyword>
<protein>
    <submittedName>
        <fullName evidence="5">DegT/DnrJ/EryC1/StrS aminotransferase family protein</fullName>
    </submittedName>
</protein>
<dbReference type="InterPro" id="IPR001769">
    <property type="entry name" value="Gingipain"/>
</dbReference>
<keyword evidence="5" id="KW-0032">Aminotransferase</keyword>